<dbReference type="SUPFAM" id="SSF48179">
    <property type="entry name" value="6-phosphogluconate dehydrogenase C-terminal domain-like"/>
    <property type="match status" value="1"/>
</dbReference>
<dbReference type="NCBIfam" id="TIGR00745">
    <property type="entry name" value="apbA_panE"/>
    <property type="match status" value="1"/>
</dbReference>
<dbReference type="PANTHER" id="PTHR21708">
    <property type="entry name" value="PROBABLE 2-DEHYDROPANTOATE 2-REDUCTASE"/>
    <property type="match status" value="1"/>
</dbReference>
<organism evidence="7 8">
    <name type="scientific">Salinomyces thailandicus</name>
    <dbReference type="NCBI Taxonomy" id="706561"/>
    <lineage>
        <taxon>Eukaryota</taxon>
        <taxon>Fungi</taxon>
        <taxon>Dikarya</taxon>
        <taxon>Ascomycota</taxon>
        <taxon>Pezizomycotina</taxon>
        <taxon>Dothideomycetes</taxon>
        <taxon>Dothideomycetidae</taxon>
        <taxon>Mycosphaerellales</taxon>
        <taxon>Teratosphaeriaceae</taxon>
        <taxon>Salinomyces</taxon>
    </lineage>
</organism>
<dbReference type="InterPro" id="IPR008927">
    <property type="entry name" value="6-PGluconate_DH-like_C_sf"/>
</dbReference>
<keyword evidence="2 4" id="KW-0521">NADP</keyword>
<dbReference type="Gene3D" id="3.40.50.720">
    <property type="entry name" value="NAD(P)-binding Rossmann-like Domain"/>
    <property type="match status" value="1"/>
</dbReference>
<keyword evidence="3 4" id="KW-0560">Oxidoreductase</keyword>
<name>A0A4U0TSZ5_9PEZI</name>
<dbReference type="Proteomes" id="UP000308549">
    <property type="component" value="Unassembled WGS sequence"/>
</dbReference>
<dbReference type="InterPro" id="IPR013752">
    <property type="entry name" value="KPA_reductase"/>
</dbReference>
<dbReference type="PANTHER" id="PTHR21708:SF40">
    <property type="entry name" value="REDUCTASE FAMILY PROTEIN, PUTATIVE (AFU_ORTHOLOGUE AFUA_2G14497)-RELATED"/>
    <property type="match status" value="1"/>
</dbReference>
<feature type="domain" description="Ketopantoate reductase C-terminal" evidence="6">
    <location>
        <begin position="191"/>
        <end position="312"/>
    </location>
</feature>
<reference evidence="7 8" key="1">
    <citation type="submission" date="2017-03" db="EMBL/GenBank/DDBJ databases">
        <title>Genomes of endolithic fungi from Antarctica.</title>
        <authorList>
            <person name="Coleine C."/>
            <person name="Masonjones S."/>
            <person name="Stajich J.E."/>
        </authorList>
    </citation>
    <scope>NUCLEOTIDE SEQUENCE [LARGE SCALE GENOMIC DNA]</scope>
    <source>
        <strain evidence="7 8">CCFEE 6315</strain>
    </source>
</reference>
<dbReference type="FunFam" id="3.40.50.720:FF:000609">
    <property type="entry name" value="2-dehydropantoate 2-reductase"/>
    <property type="match status" value="1"/>
</dbReference>
<comment type="function">
    <text evidence="4">Catalyzes the NADPH-dependent reduction of ketopantoate into pantoic acid.</text>
</comment>
<proteinExistence type="inferred from homology"/>
<evidence type="ECO:0000256" key="4">
    <source>
        <dbReference type="RuleBase" id="RU362068"/>
    </source>
</evidence>
<dbReference type="InterPro" id="IPR003710">
    <property type="entry name" value="ApbA"/>
</dbReference>
<dbReference type="FunFam" id="1.10.1040.10:FF:000017">
    <property type="entry name" value="2-dehydropantoate 2-reductase"/>
    <property type="match status" value="1"/>
</dbReference>
<comment type="caution">
    <text evidence="7">The sequence shown here is derived from an EMBL/GenBank/DDBJ whole genome shotgun (WGS) entry which is preliminary data.</text>
</comment>
<comment type="catalytic activity">
    <reaction evidence="4">
        <text>(R)-pantoate + NADP(+) = 2-dehydropantoate + NADPH + H(+)</text>
        <dbReference type="Rhea" id="RHEA:16233"/>
        <dbReference type="ChEBI" id="CHEBI:11561"/>
        <dbReference type="ChEBI" id="CHEBI:15378"/>
        <dbReference type="ChEBI" id="CHEBI:15980"/>
        <dbReference type="ChEBI" id="CHEBI:57783"/>
        <dbReference type="ChEBI" id="CHEBI:58349"/>
        <dbReference type="EC" id="1.1.1.169"/>
    </reaction>
</comment>
<dbReference type="GO" id="GO:0008677">
    <property type="term" value="F:2-dehydropantoate 2-reductase activity"/>
    <property type="evidence" value="ECO:0007669"/>
    <property type="project" value="UniProtKB-EC"/>
</dbReference>
<gene>
    <name evidence="7" type="ORF">B0A50_06116</name>
</gene>
<feature type="domain" description="Ketopantoate reductase N-terminal" evidence="5">
    <location>
        <begin position="9"/>
        <end position="158"/>
    </location>
</feature>
<dbReference type="SUPFAM" id="SSF51735">
    <property type="entry name" value="NAD(P)-binding Rossmann-fold domains"/>
    <property type="match status" value="1"/>
</dbReference>
<dbReference type="AlphaFoldDB" id="A0A4U0TSZ5"/>
<dbReference type="Gene3D" id="1.10.1040.10">
    <property type="entry name" value="N-(1-d-carboxylethyl)-l-norvaline Dehydrogenase, domain 2"/>
    <property type="match status" value="1"/>
</dbReference>
<dbReference type="InterPro" id="IPR036291">
    <property type="entry name" value="NAD(P)-bd_dom_sf"/>
</dbReference>
<evidence type="ECO:0000259" key="5">
    <source>
        <dbReference type="Pfam" id="PF02558"/>
    </source>
</evidence>
<dbReference type="InterPro" id="IPR051402">
    <property type="entry name" value="KPR-Related"/>
</dbReference>
<evidence type="ECO:0000313" key="8">
    <source>
        <dbReference type="Proteomes" id="UP000308549"/>
    </source>
</evidence>
<sequence>MSEAKTKVLLFGLGAIGGFYAFVLGRNKNISLTVVARSNFDSVKTNGLKIQSQNHGSHSVSIDQVLQFPSDSTEKFNYIVCAHKAINPSSIPLLLKPCVSDTTTFVIIQNGVGNEEPFRNTFPNNTILSCVTWVGATQTSPGVIAHTKAEDMQIGLFPNASLDVELEKARLETFAGFLRQGGTIFQIEESIQVKRWEKVVWNAAWNPLTTLTDVNTQSWLRSSEEATPMTERLMREVIDVARRCEVPLGYELVDQLMGKINALPGIYSSMHTDAKEGRPLEVEVILGYPMRKAREFGMEVPTLRAIYAMTMAVDGRLQGKL</sequence>
<dbReference type="OrthoDB" id="3609at2759"/>
<evidence type="ECO:0000256" key="2">
    <source>
        <dbReference type="ARBA" id="ARBA00022857"/>
    </source>
</evidence>
<dbReference type="InterPro" id="IPR013328">
    <property type="entry name" value="6PGD_dom2"/>
</dbReference>
<evidence type="ECO:0000313" key="7">
    <source>
        <dbReference type="EMBL" id="TKA25052.1"/>
    </source>
</evidence>
<dbReference type="EC" id="1.1.1.169" evidence="4"/>
<keyword evidence="8" id="KW-1185">Reference proteome</keyword>
<dbReference type="Pfam" id="PF02558">
    <property type="entry name" value="ApbA"/>
    <property type="match status" value="1"/>
</dbReference>
<evidence type="ECO:0000256" key="1">
    <source>
        <dbReference type="ARBA" id="ARBA00007870"/>
    </source>
</evidence>
<accession>A0A4U0TSZ5</accession>
<dbReference type="InterPro" id="IPR013332">
    <property type="entry name" value="KPR_N"/>
</dbReference>
<dbReference type="EMBL" id="NAJL01000038">
    <property type="protein sequence ID" value="TKA25052.1"/>
    <property type="molecule type" value="Genomic_DNA"/>
</dbReference>
<dbReference type="GO" id="GO:0005737">
    <property type="term" value="C:cytoplasm"/>
    <property type="evidence" value="ECO:0007669"/>
    <property type="project" value="TreeGrafter"/>
</dbReference>
<comment type="similarity">
    <text evidence="1 4">Belongs to the ketopantoate reductase family.</text>
</comment>
<dbReference type="GO" id="GO:0015940">
    <property type="term" value="P:pantothenate biosynthetic process"/>
    <property type="evidence" value="ECO:0007669"/>
    <property type="project" value="InterPro"/>
</dbReference>
<protein>
    <recommendedName>
        <fullName evidence="4">2-dehydropantoate 2-reductase</fullName>
        <ecNumber evidence="4">1.1.1.169</ecNumber>
    </recommendedName>
    <alternativeName>
        <fullName evidence="4">Ketopantoate reductase</fullName>
    </alternativeName>
</protein>
<evidence type="ECO:0000259" key="6">
    <source>
        <dbReference type="Pfam" id="PF08546"/>
    </source>
</evidence>
<dbReference type="Pfam" id="PF08546">
    <property type="entry name" value="ApbA_C"/>
    <property type="match status" value="1"/>
</dbReference>
<evidence type="ECO:0000256" key="3">
    <source>
        <dbReference type="ARBA" id="ARBA00023002"/>
    </source>
</evidence>